<dbReference type="PROSITE" id="PS50975">
    <property type="entry name" value="ATP_GRASP"/>
    <property type="match status" value="1"/>
</dbReference>
<dbReference type="GO" id="GO:0006104">
    <property type="term" value="P:succinyl-CoA metabolic process"/>
    <property type="evidence" value="ECO:0007669"/>
    <property type="project" value="TreeGrafter"/>
</dbReference>
<keyword evidence="3" id="KW-0067">ATP-binding</keyword>
<dbReference type="Gene3D" id="3.30.1490.20">
    <property type="entry name" value="ATP-grasp fold, A domain"/>
    <property type="match status" value="1"/>
</dbReference>
<feature type="region of interest" description="Disordered" evidence="4">
    <location>
        <begin position="318"/>
        <end position="339"/>
    </location>
</feature>
<evidence type="ECO:0000256" key="2">
    <source>
        <dbReference type="ARBA" id="ARBA00022741"/>
    </source>
</evidence>
<evidence type="ECO:0000256" key="1">
    <source>
        <dbReference type="ARBA" id="ARBA00022598"/>
    </source>
</evidence>
<dbReference type="InterPro" id="IPR005809">
    <property type="entry name" value="Succ_CoA_ligase-like_bsu"/>
</dbReference>
<evidence type="ECO:0000256" key="4">
    <source>
        <dbReference type="SAM" id="MobiDB-lite"/>
    </source>
</evidence>
<dbReference type="Gene3D" id="3.30.470.20">
    <property type="entry name" value="ATP-grasp fold, B domain"/>
    <property type="match status" value="1"/>
</dbReference>
<comment type="caution">
    <text evidence="6">The sequence shown here is derived from an EMBL/GenBank/DDBJ whole genome shotgun (WGS) entry which is preliminary data.</text>
</comment>
<dbReference type="InterPro" id="IPR016102">
    <property type="entry name" value="Succinyl-CoA_synth-like"/>
</dbReference>
<dbReference type="EMBL" id="JBAFSM010000005">
    <property type="protein sequence ID" value="MEG3436358.1"/>
    <property type="molecule type" value="Genomic_DNA"/>
</dbReference>
<dbReference type="GO" id="GO:0042709">
    <property type="term" value="C:succinate-CoA ligase complex"/>
    <property type="evidence" value="ECO:0007669"/>
    <property type="project" value="TreeGrafter"/>
</dbReference>
<gene>
    <name evidence="6" type="ORF">V0288_04430</name>
</gene>
<accession>A0AAW9QSR5</accession>
<evidence type="ECO:0000313" key="7">
    <source>
        <dbReference type="Proteomes" id="UP001328733"/>
    </source>
</evidence>
<dbReference type="GO" id="GO:0006099">
    <property type="term" value="P:tricarboxylic acid cycle"/>
    <property type="evidence" value="ECO:0007669"/>
    <property type="project" value="InterPro"/>
</dbReference>
<dbReference type="InterPro" id="IPR013815">
    <property type="entry name" value="ATP_grasp_subdomain_1"/>
</dbReference>
<dbReference type="InterPro" id="IPR013650">
    <property type="entry name" value="ATP-grasp_succ-CoA_synth-type"/>
</dbReference>
<dbReference type="GO" id="GO:0046872">
    <property type="term" value="F:metal ion binding"/>
    <property type="evidence" value="ECO:0007669"/>
    <property type="project" value="InterPro"/>
</dbReference>
<proteinExistence type="predicted"/>
<keyword evidence="7" id="KW-1185">Reference proteome</keyword>
<dbReference type="Pfam" id="PF08442">
    <property type="entry name" value="ATP-grasp_2"/>
    <property type="match status" value="1"/>
</dbReference>
<dbReference type="GO" id="GO:0004775">
    <property type="term" value="F:succinate-CoA ligase (ADP-forming) activity"/>
    <property type="evidence" value="ECO:0007669"/>
    <property type="project" value="TreeGrafter"/>
</dbReference>
<dbReference type="Gene3D" id="3.40.50.261">
    <property type="entry name" value="Succinyl-CoA synthetase domains"/>
    <property type="match status" value="1"/>
</dbReference>
<reference evidence="6 7" key="1">
    <citation type="submission" date="2024-01" db="EMBL/GenBank/DDBJ databases">
        <title>Genomic insights into the taxonomy and metabolism of the cyanobacterium Pannus brasiliensis CCIBt3594.</title>
        <authorList>
            <person name="Machado M."/>
            <person name="Botero N.B."/>
            <person name="Andreote A.P.D."/>
            <person name="Feitosa A.M.T."/>
            <person name="Popin R."/>
            <person name="Sivonen K."/>
            <person name="Fiore M.F."/>
        </authorList>
    </citation>
    <scope>NUCLEOTIDE SEQUENCE [LARGE SCALE GENOMIC DNA]</scope>
    <source>
        <strain evidence="6 7">CCIBt3594</strain>
    </source>
</reference>
<keyword evidence="1" id="KW-0436">Ligase</keyword>
<protein>
    <submittedName>
        <fullName evidence="6">ATP-grasp domain-containing protein</fullName>
    </submittedName>
</protein>
<evidence type="ECO:0000259" key="5">
    <source>
        <dbReference type="PROSITE" id="PS50975"/>
    </source>
</evidence>
<organism evidence="6 7">
    <name type="scientific">Pannus brasiliensis CCIBt3594</name>
    <dbReference type="NCBI Taxonomy" id="1427578"/>
    <lineage>
        <taxon>Bacteria</taxon>
        <taxon>Bacillati</taxon>
        <taxon>Cyanobacteriota</taxon>
        <taxon>Cyanophyceae</taxon>
        <taxon>Oscillatoriophycideae</taxon>
        <taxon>Chroococcales</taxon>
        <taxon>Microcystaceae</taxon>
        <taxon>Pannus</taxon>
    </lineage>
</organism>
<dbReference type="InterPro" id="IPR011761">
    <property type="entry name" value="ATP-grasp"/>
</dbReference>
<dbReference type="RefSeq" id="WP_332863813.1">
    <property type="nucleotide sequence ID" value="NZ_JBAFSM010000005.1"/>
</dbReference>
<dbReference type="GO" id="GO:0005524">
    <property type="term" value="F:ATP binding"/>
    <property type="evidence" value="ECO:0007669"/>
    <property type="project" value="UniProtKB-UniRule"/>
</dbReference>
<dbReference type="AlphaFoldDB" id="A0AAW9QSR5"/>
<sequence>MDLLEYQAKKLFEEVGIPILPSQPIHDPGELKRLNIPYPIVLKSQVRAGGRGKAGGVRFVENTIDAIAAAHSIFHLPIAGEYPDVILAEARYNARHELFLAIVLDYHLQRPVLLGASQGGMNVESLLETLRKVVVSDRFSPYLARKLAIEMGLEGELIESVSAIIEKMYGLFLAKDLDSIEINPLGVSENGELMALDGKISVNDTAIARHADILALAPPHSRYPWSVSDKTGRIAIISNCSGLMLSTWDRLVASGGKPAGWLLLEERLEPAEFQERLRDGLAHFQLLPNLKVIIVNIVSYPALLLEVARGIETYYAGYGKPPRSPENEERGTRVTRQERRALEPRSFVNPALPRVVFREIGDSASIEFGESLADVNPDRLESLEQAASRAIEIANA</sequence>
<name>A0AAW9QSR5_9CHRO</name>
<dbReference type="PANTHER" id="PTHR11815">
    <property type="entry name" value="SUCCINYL-COA SYNTHETASE BETA CHAIN"/>
    <property type="match status" value="1"/>
</dbReference>
<dbReference type="SUPFAM" id="SSF56059">
    <property type="entry name" value="Glutathione synthetase ATP-binding domain-like"/>
    <property type="match status" value="1"/>
</dbReference>
<dbReference type="PIRSF" id="PIRSF001554">
    <property type="entry name" value="SucCS_beta"/>
    <property type="match status" value="1"/>
</dbReference>
<feature type="domain" description="ATP-grasp" evidence="5">
    <location>
        <begin position="9"/>
        <end position="211"/>
    </location>
</feature>
<dbReference type="SUPFAM" id="SSF52210">
    <property type="entry name" value="Succinyl-CoA synthetase domains"/>
    <property type="match status" value="1"/>
</dbReference>
<keyword evidence="2 3" id="KW-0547">Nucleotide-binding</keyword>
<dbReference type="Proteomes" id="UP001328733">
    <property type="component" value="Unassembled WGS sequence"/>
</dbReference>
<evidence type="ECO:0000256" key="3">
    <source>
        <dbReference type="PROSITE-ProRule" id="PRU00409"/>
    </source>
</evidence>
<evidence type="ECO:0000313" key="6">
    <source>
        <dbReference type="EMBL" id="MEG3436358.1"/>
    </source>
</evidence>
<dbReference type="PANTHER" id="PTHR11815:SF10">
    <property type="entry name" value="SUCCINATE--COA LIGASE [GDP-FORMING] SUBUNIT BETA, MITOCHONDRIAL"/>
    <property type="match status" value="1"/>
</dbReference>
<dbReference type="GO" id="GO:0005829">
    <property type="term" value="C:cytosol"/>
    <property type="evidence" value="ECO:0007669"/>
    <property type="project" value="TreeGrafter"/>
</dbReference>
<feature type="compositionally biased region" description="Basic and acidic residues" evidence="4">
    <location>
        <begin position="323"/>
        <end position="339"/>
    </location>
</feature>